<keyword evidence="2 6" id="KW-0812">Transmembrane</keyword>
<dbReference type="GO" id="GO:0005385">
    <property type="term" value="F:zinc ion transmembrane transporter activity"/>
    <property type="evidence" value="ECO:0000318"/>
    <property type="project" value="GO_Central"/>
</dbReference>
<proteinExistence type="predicted"/>
<evidence type="ECO:0000256" key="1">
    <source>
        <dbReference type="ARBA" id="ARBA00004141"/>
    </source>
</evidence>
<feature type="transmembrane region" description="Helical" evidence="6">
    <location>
        <begin position="276"/>
        <end position="301"/>
    </location>
</feature>
<protein>
    <submittedName>
        <fullName evidence="7">Solute carrier family 39 member 1</fullName>
    </submittedName>
</protein>
<sequence length="361" mass="37524">MEPPPEADTDLLRGRGVGGGSLPPPGLRFGPWAEEASPAPPASMVPWGEPERLVWRPEAGPAAPAALPALPAGLEVKLGALALLLVVTLLCSLVPICVLRRAGAHLEASASRRQALSLVSCFAGGVFLATCLLDLLPDYLAGIDEALSALRVTLQFPLQEFILAMGFFLVLVMEQIVLAYKEQSPAPPREETRALLGAGGGPAAPPAVGAAPSALRSGVLVFALSLHSVFEGLAVGLQRERARALELCLALLLHKGVLAVSLSLRLLQSRLRARAVAACGLLFSCMTPLGIGLGAALAASAGPLHQLAQAVLEGMAAGTFLYITFLEILPQELAAPEQRVLKVILLLAGFALLTGLLFVRA</sequence>
<dbReference type="GO" id="GO:0060173">
    <property type="term" value="P:limb development"/>
    <property type="evidence" value="ECO:0007669"/>
    <property type="project" value="Ensembl"/>
</dbReference>
<dbReference type="PANTHER" id="PTHR11040">
    <property type="entry name" value="ZINC/IRON TRANSPORTER"/>
    <property type="match status" value="1"/>
</dbReference>
<dbReference type="GeneTree" id="ENSGT00940000157062"/>
<gene>
    <name evidence="7" type="primary">SLC39A1</name>
</gene>
<feature type="transmembrane region" description="Helical" evidence="6">
    <location>
        <begin position="340"/>
        <end position="359"/>
    </location>
</feature>
<organism evidence="7 8">
    <name type="scientific">Ornithorhynchus anatinus</name>
    <name type="common">Duckbill platypus</name>
    <dbReference type="NCBI Taxonomy" id="9258"/>
    <lineage>
        <taxon>Eukaryota</taxon>
        <taxon>Metazoa</taxon>
        <taxon>Chordata</taxon>
        <taxon>Craniata</taxon>
        <taxon>Vertebrata</taxon>
        <taxon>Euteleostomi</taxon>
        <taxon>Mammalia</taxon>
        <taxon>Monotremata</taxon>
        <taxon>Ornithorhynchidae</taxon>
        <taxon>Ornithorhynchus</taxon>
    </lineage>
</organism>
<evidence type="ECO:0000313" key="8">
    <source>
        <dbReference type="Proteomes" id="UP000002279"/>
    </source>
</evidence>
<dbReference type="OMA" id="HEMSHTH"/>
<dbReference type="Ensembl" id="ENSOANT00000055896.1">
    <property type="protein sequence ID" value="ENSOANP00000038471.1"/>
    <property type="gene ID" value="ENSOANG00000038851.1"/>
</dbReference>
<feature type="compositionally biased region" description="Low complexity" evidence="5">
    <location>
        <begin position="27"/>
        <end position="37"/>
    </location>
</feature>
<dbReference type="GO" id="GO:0048701">
    <property type="term" value="P:embryonic cranial skeleton morphogenesis"/>
    <property type="evidence" value="ECO:0007669"/>
    <property type="project" value="Ensembl"/>
</dbReference>
<evidence type="ECO:0000313" key="7">
    <source>
        <dbReference type="Ensembl" id="ENSOANP00000038471.1"/>
    </source>
</evidence>
<evidence type="ECO:0000256" key="5">
    <source>
        <dbReference type="SAM" id="MobiDB-lite"/>
    </source>
</evidence>
<dbReference type="Proteomes" id="UP000002279">
    <property type="component" value="Chromosome X5"/>
</dbReference>
<dbReference type="Pfam" id="PF02535">
    <property type="entry name" value="Zip"/>
    <property type="match status" value="2"/>
</dbReference>
<evidence type="ECO:0000256" key="6">
    <source>
        <dbReference type="SAM" id="Phobius"/>
    </source>
</evidence>
<feature type="region of interest" description="Disordered" evidence="5">
    <location>
        <begin position="1"/>
        <end position="43"/>
    </location>
</feature>
<dbReference type="InParanoid" id="A0A6I8NBR3"/>
<evidence type="ECO:0000256" key="2">
    <source>
        <dbReference type="ARBA" id="ARBA00022692"/>
    </source>
</evidence>
<feature type="transmembrane region" description="Helical" evidence="6">
    <location>
        <begin position="156"/>
        <end position="180"/>
    </location>
</feature>
<dbReference type="AlphaFoldDB" id="A0A6I8NBR3"/>
<feature type="transmembrane region" description="Helical" evidence="6">
    <location>
        <begin position="307"/>
        <end position="328"/>
    </location>
</feature>
<feature type="transmembrane region" description="Helical" evidence="6">
    <location>
        <begin position="115"/>
        <end position="136"/>
    </location>
</feature>
<reference evidence="7 8" key="1">
    <citation type="journal article" date="2008" name="Nature">
        <title>Genome analysis of the platypus reveals unique signatures of evolution.</title>
        <authorList>
            <person name="Warren W.C."/>
            <person name="Hillier L.W."/>
            <person name="Marshall Graves J.A."/>
            <person name="Birney E."/>
            <person name="Ponting C.P."/>
            <person name="Grutzner F."/>
            <person name="Belov K."/>
            <person name="Miller W."/>
            <person name="Clarke L."/>
            <person name="Chinwalla A.T."/>
            <person name="Yang S.P."/>
            <person name="Heger A."/>
            <person name="Locke D.P."/>
            <person name="Miethke P."/>
            <person name="Waters P.D."/>
            <person name="Veyrunes F."/>
            <person name="Fulton L."/>
            <person name="Fulton B."/>
            <person name="Graves T."/>
            <person name="Wallis J."/>
            <person name="Puente X.S."/>
            <person name="Lopez-Otin C."/>
            <person name="Ordonez G.R."/>
            <person name="Eichler E.E."/>
            <person name="Chen L."/>
            <person name="Cheng Z."/>
            <person name="Deakin J.E."/>
            <person name="Alsop A."/>
            <person name="Thompson K."/>
            <person name="Kirby P."/>
            <person name="Papenfuss A.T."/>
            <person name="Wakefield M.J."/>
            <person name="Olender T."/>
            <person name="Lancet D."/>
            <person name="Huttley G.A."/>
            <person name="Smit A.F."/>
            <person name="Pask A."/>
            <person name="Temple-Smith P."/>
            <person name="Batzer M.A."/>
            <person name="Walker J.A."/>
            <person name="Konkel M.K."/>
            <person name="Harris R.S."/>
            <person name="Whittington C.M."/>
            <person name="Wong E.S."/>
            <person name="Gemmell N.J."/>
            <person name="Buschiazzo E."/>
            <person name="Vargas Jentzsch I.M."/>
            <person name="Merkel A."/>
            <person name="Schmitz J."/>
            <person name="Zemann A."/>
            <person name="Churakov G."/>
            <person name="Kriegs J.O."/>
            <person name="Brosius J."/>
            <person name="Murchison E.P."/>
            <person name="Sachidanandam R."/>
            <person name="Smith C."/>
            <person name="Hannon G.J."/>
            <person name="Tsend-Ayush E."/>
            <person name="McMillan D."/>
            <person name="Attenborough R."/>
            <person name="Rens W."/>
            <person name="Ferguson-Smith M."/>
            <person name="Lefevre C.M."/>
            <person name="Sharp J.A."/>
            <person name="Nicholas K.R."/>
            <person name="Ray D.A."/>
            <person name="Kube M."/>
            <person name="Reinhardt R."/>
            <person name="Pringle T.H."/>
            <person name="Taylor J."/>
            <person name="Jones R.C."/>
            <person name="Nixon B."/>
            <person name="Dacheux J.L."/>
            <person name="Niwa H."/>
            <person name="Sekita Y."/>
            <person name="Huang X."/>
            <person name="Stark A."/>
            <person name="Kheradpour P."/>
            <person name="Kellis M."/>
            <person name="Flicek P."/>
            <person name="Chen Y."/>
            <person name="Webber C."/>
            <person name="Hardison R."/>
            <person name="Nelson J."/>
            <person name="Hallsworth-Pepin K."/>
            <person name="Delehaunty K."/>
            <person name="Markovic C."/>
            <person name="Minx P."/>
            <person name="Feng Y."/>
            <person name="Kremitzki C."/>
            <person name="Mitreva M."/>
            <person name="Glasscock J."/>
            <person name="Wylie T."/>
            <person name="Wohldmann P."/>
            <person name="Thiru P."/>
            <person name="Nhan M.N."/>
            <person name="Pohl C.S."/>
            <person name="Smith S.M."/>
            <person name="Hou S."/>
            <person name="Nefedov M."/>
            <person name="de Jong P.J."/>
            <person name="Renfree M.B."/>
            <person name="Mardis E.R."/>
            <person name="Wilson R.K."/>
        </authorList>
    </citation>
    <scope>NUCLEOTIDE SEQUENCE [LARGE SCALE GENOMIC DNA]</scope>
    <source>
        <strain evidence="7 8">Glennie</strain>
    </source>
</reference>
<dbReference type="FunCoup" id="A0A6I8NBR3">
    <property type="interactions" value="902"/>
</dbReference>
<evidence type="ECO:0000256" key="3">
    <source>
        <dbReference type="ARBA" id="ARBA00022989"/>
    </source>
</evidence>
<dbReference type="PANTHER" id="PTHR11040:SF58">
    <property type="entry name" value="ZINC TRANSPORTER ZIP1"/>
    <property type="match status" value="1"/>
</dbReference>
<keyword evidence="8" id="KW-1185">Reference proteome</keyword>
<dbReference type="InterPro" id="IPR003689">
    <property type="entry name" value="ZIP"/>
</dbReference>
<accession>A0A6I8NBR3</accession>
<dbReference type="Bgee" id="ENSOANG00000038851">
    <property type="expression patterns" value="Expressed in liver and 7 other cell types or tissues"/>
</dbReference>
<name>A0A6I8NBR3_ORNAN</name>
<comment type="subcellular location">
    <subcellularLocation>
        <location evidence="1">Membrane</location>
        <topology evidence="1">Multi-pass membrane protein</topology>
    </subcellularLocation>
</comment>
<reference evidence="7" key="3">
    <citation type="submission" date="2025-09" db="UniProtKB">
        <authorList>
            <consortium name="Ensembl"/>
        </authorList>
    </citation>
    <scope>IDENTIFICATION</scope>
    <source>
        <strain evidence="7">Glennie</strain>
    </source>
</reference>
<dbReference type="GO" id="GO:0005886">
    <property type="term" value="C:plasma membrane"/>
    <property type="evidence" value="ECO:0000318"/>
    <property type="project" value="GO_Central"/>
</dbReference>
<dbReference type="GO" id="GO:0071577">
    <property type="term" value="P:zinc ion transmembrane transport"/>
    <property type="evidence" value="ECO:0000318"/>
    <property type="project" value="GO_Central"/>
</dbReference>
<keyword evidence="4 6" id="KW-0472">Membrane</keyword>
<reference evidence="7" key="2">
    <citation type="submission" date="2025-08" db="UniProtKB">
        <authorList>
            <consortium name="Ensembl"/>
        </authorList>
    </citation>
    <scope>IDENTIFICATION</scope>
    <source>
        <strain evidence="7">Glennie</strain>
    </source>
</reference>
<evidence type="ECO:0000256" key="4">
    <source>
        <dbReference type="ARBA" id="ARBA00023136"/>
    </source>
</evidence>
<feature type="transmembrane region" description="Helical" evidence="6">
    <location>
        <begin position="78"/>
        <end position="103"/>
    </location>
</feature>
<keyword evidence="3 6" id="KW-1133">Transmembrane helix</keyword>